<sequence length="91" mass="9512">MQSNPSSAKAEISNSPNPDSGRIMPFNQKDNQFSTHFIIAGVLISKDACYLSCLGEGSPIGYTVGYGCQDGDGSAIGYTVGHGCLHGRKGK</sequence>
<evidence type="ECO:0000313" key="3">
    <source>
        <dbReference type="Proteomes" id="UP001054945"/>
    </source>
</evidence>
<feature type="compositionally biased region" description="Polar residues" evidence="1">
    <location>
        <begin position="1"/>
        <end position="18"/>
    </location>
</feature>
<name>A0AAV4NT94_CAEEX</name>
<organism evidence="2 3">
    <name type="scientific">Caerostris extrusa</name>
    <name type="common">Bark spider</name>
    <name type="synonym">Caerostris bankana</name>
    <dbReference type="NCBI Taxonomy" id="172846"/>
    <lineage>
        <taxon>Eukaryota</taxon>
        <taxon>Metazoa</taxon>
        <taxon>Ecdysozoa</taxon>
        <taxon>Arthropoda</taxon>
        <taxon>Chelicerata</taxon>
        <taxon>Arachnida</taxon>
        <taxon>Araneae</taxon>
        <taxon>Araneomorphae</taxon>
        <taxon>Entelegynae</taxon>
        <taxon>Araneoidea</taxon>
        <taxon>Araneidae</taxon>
        <taxon>Caerostris</taxon>
    </lineage>
</organism>
<dbReference type="Proteomes" id="UP001054945">
    <property type="component" value="Unassembled WGS sequence"/>
</dbReference>
<keyword evidence="3" id="KW-1185">Reference proteome</keyword>
<gene>
    <name evidence="2" type="ORF">CEXT_443141</name>
</gene>
<evidence type="ECO:0000256" key="1">
    <source>
        <dbReference type="SAM" id="MobiDB-lite"/>
    </source>
</evidence>
<feature type="region of interest" description="Disordered" evidence="1">
    <location>
        <begin position="1"/>
        <end position="27"/>
    </location>
</feature>
<dbReference type="EMBL" id="BPLR01021250">
    <property type="protein sequence ID" value="GIX87608.1"/>
    <property type="molecule type" value="Genomic_DNA"/>
</dbReference>
<comment type="caution">
    <text evidence="2">The sequence shown here is derived from an EMBL/GenBank/DDBJ whole genome shotgun (WGS) entry which is preliminary data.</text>
</comment>
<accession>A0AAV4NT94</accession>
<reference evidence="2 3" key="1">
    <citation type="submission" date="2021-06" db="EMBL/GenBank/DDBJ databases">
        <title>Caerostris extrusa draft genome.</title>
        <authorList>
            <person name="Kono N."/>
            <person name="Arakawa K."/>
        </authorList>
    </citation>
    <scope>NUCLEOTIDE SEQUENCE [LARGE SCALE GENOMIC DNA]</scope>
</reference>
<proteinExistence type="predicted"/>
<evidence type="ECO:0000313" key="2">
    <source>
        <dbReference type="EMBL" id="GIX87608.1"/>
    </source>
</evidence>
<dbReference type="AlphaFoldDB" id="A0AAV4NT94"/>
<protein>
    <submittedName>
        <fullName evidence="2">Uncharacterized protein</fullName>
    </submittedName>
</protein>